<evidence type="ECO:0000313" key="2">
    <source>
        <dbReference type="EMBL" id="CAG6671714.1"/>
    </source>
</evidence>
<dbReference type="AlphaFoldDB" id="A0A8D8SQ30"/>
<reference evidence="2" key="1">
    <citation type="submission" date="2021-05" db="EMBL/GenBank/DDBJ databases">
        <authorList>
            <person name="Alioto T."/>
            <person name="Alioto T."/>
            <person name="Gomez Garrido J."/>
        </authorList>
    </citation>
    <scope>NUCLEOTIDE SEQUENCE</scope>
</reference>
<dbReference type="EMBL" id="HBUF01226706">
    <property type="protein sequence ID" value="CAG6671714.1"/>
    <property type="molecule type" value="Transcribed_RNA"/>
</dbReference>
<protein>
    <submittedName>
        <fullName evidence="2">Uncharacterized protein</fullName>
    </submittedName>
</protein>
<keyword evidence="1" id="KW-0472">Membrane</keyword>
<keyword evidence="1" id="KW-0812">Transmembrane</keyword>
<sequence>MIDLSSFIGIEGNKFFTSKLMSFALVGSFGTPFSFSIRHRLLLIEYFDLNFKSSGKTEMNFLQISLDGASTHDTTGLKGFPSLWSFGRPYNLGIWGLETLGVPFRIWGHSDIHFFTLATYLLRICFSFVTTKLLFTM</sequence>
<evidence type="ECO:0000256" key="1">
    <source>
        <dbReference type="SAM" id="Phobius"/>
    </source>
</evidence>
<proteinExistence type="predicted"/>
<keyword evidence="1" id="KW-1133">Transmembrane helix</keyword>
<name>A0A8D8SQ30_9HEMI</name>
<accession>A0A8D8SQ30</accession>
<organism evidence="2">
    <name type="scientific">Cacopsylla melanoneura</name>
    <dbReference type="NCBI Taxonomy" id="428564"/>
    <lineage>
        <taxon>Eukaryota</taxon>
        <taxon>Metazoa</taxon>
        <taxon>Ecdysozoa</taxon>
        <taxon>Arthropoda</taxon>
        <taxon>Hexapoda</taxon>
        <taxon>Insecta</taxon>
        <taxon>Pterygota</taxon>
        <taxon>Neoptera</taxon>
        <taxon>Paraneoptera</taxon>
        <taxon>Hemiptera</taxon>
        <taxon>Sternorrhyncha</taxon>
        <taxon>Psylloidea</taxon>
        <taxon>Psyllidae</taxon>
        <taxon>Psyllinae</taxon>
        <taxon>Cacopsylla</taxon>
    </lineage>
</organism>
<feature type="transmembrane region" description="Helical" evidence="1">
    <location>
        <begin position="20"/>
        <end position="37"/>
    </location>
</feature>